<name>L9W082_9EURY</name>
<evidence type="ECO:0000256" key="2">
    <source>
        <dbReference type="SAM" id="MobiDB-lite"/>
    </source>
</evidence>
<feature type="domain" description="DUF7982" evidence="4">
    <location>
        <begin position="33"/>
        <end position="290"/>
    </location>
</feature>
<evidence type="ECO:0000256" key="1">
    <source>
        <dbReference type="SAM" id="Coils"/>
    </source>
</evidence>
<dbReference type="InterPro" id="IPR058288">
    <property type="entry name" value="DUF7982"/>
</dbReference>
<dbReference type="AlphaFoldDB" id="L9W082"/>
<comment type="caution">
    <text evidence="5">The sequence shown here is derived from an EMBL/GenBank/DDBJ whole genome shotgun (WGS) entry which is preliminary data.</text>
</comment>
<evidence type="ECO:0000313" key="6">
    <source>
        <dbReference type="Proteomes" id="UP000011690"/>
    </source>
</evidence>
<evidence type="ECO:0000259" key="4">
    <source>
        <dbReference type="Pfam" id="PF25939"/>
    </source>
</evidence>
<dbReference type="Proteomes" id="UP000011690">
    <property type="component" value="Unassembled WGS sequence"/>
</dbReference>
<keyword evidence="3" id="KW-0472">Membrane</keyword>
<dbReference type="EMBL" id="AOHY01000059">
    <property type="protein sequence ID" value="ELY42706.1"/>
    <property type="molecule type" value="Genomic_DNA"/>
</dbReference>
<keyword evidence="1" id="KW-0175">Coiled coil</keyword>
<evidence type="ECO:0000256" key="3">
    <source>
        <dbReference type="SAM" id="Phobius"/>
    </source>
</evidence>
<dbReference type="PATRIC" id="fig|1227500.6.peg.4127"/>
<feature type="compositionally biased region" description="Low complexity" evidence="2">
    <location>
        <begin position="11"/>
        <end position="29"/>
    </location>
</feature>
<dbReference type="OrthoDB" id="214277at2157"/>
<feature type="transmembrane region" description="Helical" evidence="3">
    <location>
        <begin position="87"/>
        <end position="106"/>
    </location>
</feature>
<dbReference type="eggNOG" id="arCOG03442">
    <property type="taxonomic scope" value="Archaea"/>
</dbReference>
<dbReference type="RefSeq" id="WP_006068188.1">
    <property type="nucleotide sequence ID" value="NZ_AOHY01000059.1"/>
</dbReference>
<keyword evidence="6" id="KW-1185">Reference proteome</keyword>
<reference evidence="5 6" key="1">
    <citation type="journal article" date="2014" name="PLoS Genet.">
        <title>Phylogenetically driven sequencing of extremely halophilic archaea reveals strategies for static and dynamic osmo-response.</title>
        <authorList>
            <person name="Becker E.A."/>
            <person name="Seitzer P.M."/>
            <person name="Tritt A."/>
            <person name="Larsen D."/>
            <person name="Krusor M."/>
            <person name="Yao A.I."/>
            <person name="Wu D."/>
            <person name="Madern D."/>
            <person name="Eisen J.A."/>
            <person name="Darling A.E."/>
            <person name="Facciotti M.T."/>
        </authorList>
    </citation>
    <scope>NUCLEOTIDE SEQUENCE [LARGE SCALE GENOMIC DNA]</scope>
    <source>
        <strain evidence="5 6">JCM 10635</strain>
    </source>
</reference>
<keyword evidence="3" id="KW-0812">Transmembrane</keyword>
<feature type="transmembrane region" description="Helical" evidence="3">
    <location>
        <begin position="64"/>
        <end position="81"/>
    </location>
</feature>
<evidence type="ECO:0000313" key="5">
    <source>
        <dbReference type="EMBL" id="ELY42706.1"/>
    </source>
</evidence>
<protein>
    <recommendedName>
        <fullName evidence="4">DUF7982 domain-containing protein</fullName>
    </recommendedName>
</protein>
<organism evidence="5 6">
    <name type="scientific">Natronorubrum bangense JCM 10635</name>
    <dbReference type="NCBI Taxonomy" id="1227500"/>
    <lineage>
        <taxon>Archaea</taxon>
        <taxon>Methanobacteriati</taxon>
        <taxon>Methanobacteriota</taxon>
        <taxon>Stenosarchaea group</taxon>
        <taxon>Halobacteria</taxon>
        <taxon>Halobacteriales</taxon>
        <taxon>Natrialbaceae</taxon>
        <taxon>Natronorubrum</taxon>
    </lineage>
</organism>
<proteinExistence type="predicted"/>
<feature type="region of interest" description="Disordered" evidence="2">
    <location>
        <begin position="1"/>
        <end position="30"/>
    </location>
</feature>
<gene>
    <name evidence="5" type="ORF">C494_20428</name>
</gene>
<sequence>MSSNDYETSDTHSTTTDTAESASESTDSTDQLELAAQVELLTEENHRLRQEFVQARQSRYRSTAVGLAAIGIVAALGGLLFPDTRDVLVALGATGLFGAVLTYYLMPSQFIAADVGERVYTAAMTNLASISDELGLRENRVYVPGETVPARLFVPQHAEYSIPDDRSGPIVVDDDSRGLFLEATGAELFREFERALTGEVGTEPAVIASQLTDGLVEQFELAQSADADIDVANGRATIAITGSAFGSLDRFDHPIPSFLAVGFAAGLDRPVTLEVAAGDDRADWLVTCRWSSETETEAA</sequence>
<accession>L9W082</accession>
<dbReference type="Pfam" id="PF25939">
    <property type="entry name" value="DUF7982"/>
    <property type="match status" value="1"/>
</dbReference>
<dbReference type="STRING" id="1227500.C494_20428"/>
<feature type="coiled-coil region" evidence="1">
    <location>
        <begin position="31"/>
        <end position="58"/>
    </location>
</feature>
<keyword evidence="3" id="KW-1133">Transmembrane helix</keyword>